<dbReference type="RefSeq" id="WP_005539505.1">
    <property type="nucleotide sequence ID" value="NZ_JH378829.1"/>
</dbReference>
<organism evidence="1 2">
    <name type="scientific">Johnsonella ignava ATCC 51276</name>
    <dbReference type="NCBI Taxonomy" id="679200"/>
    <lineage>
        <taxon>Bacteria</taxon>
        <taxon>Bacillati</taxon>
        <taxon>Bacillota</taxon>
        <taxon>Clostridia</taxon>
        <taxon>Lachnospirales</taxon>
        <taxon>Lachnospiraceae</taxon>
        <taxon>Johnsonella</taxon>
    </lineage>
</organism>
<proteinExistence type="predicted"/>
<evidence type="ECO:0008006" key="3">
    <source>
        <dbReference type="Google" id="ProtNLM"/>
    </source>
</evidence>
<dbReference type="OrthoDB" id="9791827at2"/>
<comment type="caution">
    <text evidence="1">The sequence shown here is derived from an EMBL/GenBank/DDBJ whole genome shotgun (WGS) entry which is preliminary data.</text>
</comment>
<keyword evidence="2" id="KW-1185">Reference proteome</keyword>
<dbReference type="Pfam" id="PF14305">
    <property type="entry name" value="ATPgrasp_TupA"/>
    <property type="match status" value="1"/>
</dbReference>
<dbReference type="STRING" id="679200.HMPREF9333_00441"/>
<accession>G5GFV2</accession>
<dbReference type="InterPro" id="IPR029465">
    <property type="entry name" value="ATPgrasp_TupA"/>
</dbReference>
<dbReference type="PATRIC" id="fig|679200.3.peg.470"/>
<dbReference type="eggNOG" id="COG3307">
    <property type="taxonomic scope" value="Bacteria"/>
</dbReference>
<evidence type="ECO:0000313" key="1">
    <source>
        <dbReference type="EMBL" id="EHI56376.1"/>
    </source>
</evidence>
<protein>
    <recommendedName>
        <fullName evidence="3">Glycosyl transferase</fullName>
    </recommendedName>
</protein>
<dbReference type="Proteomes" id="UP000003011">
    <property type="component" value="Unassembled WGS sequence"/>
</dbReference>
<sequence>MKDKFKKVISVLTDKYKRTIFMSKLGFYNHISDEKFVKMQFKNVFGYEPDLENPVTYDEKLQWLKLYNHRAEYINMVDKYEVKHYVASIIGEEHIIPTLGVWDSFDEIDFNILPDKFVLKCTHDSGGVVICKDKSQFNISAARKKISASLAKNYYIQNREWPYKHVKRRVIAEKYMVDESGYELKDYKFFCFNGEVKALFTASGRENQETGVKYDFYDSDFKHLPINTDENSYKPLKCPDSFEQMKYYAGLLSRNIPHVRVDFYDINGKLYFGELTFFHLSGFERFDPPYWNKVFGDWIELPEVI</sequence>
<reference evidence="1 2" key="1">
    <citation type="submission" date="2011-08" db="EMBL/GenBank/DDBJ databases">
        <title>The Genome Sequence of Johnsonella ignava ATCC 51276.</title>
        <authorList>
            <consortium name="The Broad Institute Genome Sequencing Platform"/>
            <person name="Earl A."/>
            <person name="Ward D."/>
            <person name="Feldgarden M."/>
            <person name="Gevers D."/>
            <person name="Izard J."/>
            <person name="Blanton J.M."/>
            <person name="Baranova O.V."/>
            <person name="Dewhirst F.E."/>
            <person name="Young S.K."/>
            <person name="Zeng Q."/>
            <person name="Gargeya S."/>
            <person name="Fitzgerald M."/>
            <person name="Haas B."/>
            <person name="Abouelleil A."/>
            <person name="Alvarado L."/>
            <person name="Arachchi H.M."/>
            <person name="Berlin A."/>
            <person name="Brown A."/>
            <person name="Chapman S.B."/>
            <person name="Chen Z."/>
            <person name="Dunbar C."/>
            <person name="Freedman E."/>
            <person name="Gearin G."/>
            <person name="Gellesch M."/>
            <person name="Goldberg J."/>
            <person name="Griggs A."/>
            <person name="Gujja S."/>
            <person name="Heiman D."/>
            <person name="Howarth C."/>
            <person name="Larson L."/>
            <person name="Lui A."/>
            <person name="MacDonald P.J.P."/>
            <person name="Montmayeur A."/>
            <person name="Murphy C."/>
            <person name="Neiman D."/>
            <person name="Pearson M."/>
            <person name="Priest M."/>
            <person name="Roberts A."/>
            <person name="Saif S."/>
            <person name="Shea T."/>
            <person name="Shenoy N."/>
            <person name="Sisk P."/>
            <person name="Stolte C."/>
            <person name="Sykes S."/>
            <person name="Wortman J."/>
            <person name="Nusbaum C."/>
            <person name="Birren B."/>
        </authorList>
    </citation>
    <scope>NUCLEOTIDE SEQUENCE [LARGE SCALE GENOMIC DNA]</scope>
    <source>
        <strain evidence="1 2">ATCC 51276</strain>
    </source>
</reference>
<dbReference type="EMBL" id="ACZL01000009">
    <property type="protein sequence ID" value="EHI56376.1"/>
    <property type="molecule type" value="Genomic_DNA"/>
</dbReference>
<gene>
    <name evidence="1" type="ORF">HMPREF9333_00441</name>
</gene>
<evidence type="ECO:0000313" key="2">
    <source>
        <dbReference type="Proteomes" id="UP000003011"/>
    </source>
</evidence>
<dbReference type="HOGENOM" id="CLU_056705_0_0_9"/>
<dbReference type="AlphaFoldDB" id="G5GFV2"/>
<name>G5GFV2_9FIRM</name>